<keyword evidence="11" id="KW-0460">Magnesium</keyword>
<keyword evidence="14" id="KW-1185">Reference proteome</keyword>
<name>A0ABV7KVT4_9PROT</name>
<evidence type="ECO:0000256" key="5">
    <source>
        <dbReference type="ARBA" id="ARBA00022519"/>
    </source>
</evidence>
<feature type="transmembrane region" description="Helical" evidence="11">
    <location>
        <begin position="35"/>
        <end position="53"/>
    </location>
</feature>
<dbReference type="Gene3D" id="1.20.120.1780">
    <property type="entry name" value="UbiA prenyltransferase"/>
    <property type="match status" value="1"/>
</dbReference>
<evidence type="ECO:0000256" key="10">
    <source>
        <dbReference type="ARBA" id="ARBA00023136"/>
    </source>
</evidence>
<dbReference type="InterPro" id="IPR006370">
    <property type="entry name" value="HB_polyprenyltransferase-like"/>
</dbReference>
<evidence type="ECO:0000256" key="7">
    <source>
        <dbReference type="ARBA" id="ARBA00022688"/>
    </source>
</evidence>
<sequence length="309" mass="34047">MTAHIADAARDNWIIRFSPDPWRPYLELSRLDRPIGTWLLLLPCWWSVALAMPGSPLELARLLLLFGIGAMAMRGAGCTFNDIVDRRFDGMVERTRNRPLPSGRASVRGAWIWLGVQALVGLAVLLQLTPMAVWLGIGSLGLVAIYPFMKRFTWWPQLFLGLAFNWGALMGWAAVTDGFAAAPAVLYLAGIFWTLGYDTIYAHQDKQDDALIGVKSSARRLGGATRPFLWAVYAMTIVLVALSGWLAGLAWPLYLALVLPAAHMAWQTVRVDIDDWQDCLNKFRANKLTGLLVLAAIALGHLAAAPLPL</sequence>
<evidence type="ECO:0000256" key="6">
    <source>
        <dbReference type="ARBA" id="ARBA00022679"/>
    </source>
</evidence>
<comment type="subcellular location">
    <subcellularLocation>
        <location evidence="11">Cell inner membrane</location>
        <topology evidence="11">Multi-pass membrane protein</topology>
    </subcellularLocation>
    <subcellularLocation>
        <location evidence="2">Membrane</location>
        <topology evidence="2">Multi-pass membrane protein</topology>
    </subcellularLocation>
</comment>
<dbReference type="InterPro" id="IPR044878">
    <property type="entry name" value="UbiA_sf"/>
</dbReference>
<keyword evidence="7 11" id="KW-0831">Ubiquinone biosynthesis</keyword>
<evidence type="ECO:0000256" key="2">
    <source>
        <dbReference type="ARBA" id="ARBA00004141"/>
    </source>
</evidence>
<dbReference type="CDD" id="cd13959">
    <property type="entry name" value="PT_UbiA_COQ2"/>
    <property type="match status" value="1"/>
</dbReference>
<dbReference type="EC" id="2.5.1.39" evidence="11 12"/>
<dbReference type="Gene3D" id="1.10.357.140">
    <property type="entry name" value="UbiA prenyltransferase"/>
    <property type="match status" value="1"/>
</dbReference>
<dbReference type="Proteomes" id="UP001595528">
    <property type="component" value="Unassembled WGS sequence"/>
</dbReference>
<dbReference type="NCBIfam" id="TIGR01474">
    <property type="entry name" value="ubiA_proteo"/>
    <property type="match status" value="1"/>
</dbReference>
<dbReference type="Pfam" id="PF01040">
    <property type="entry name" value="UbiA"/>
    <property type="match status" value="1"/>
</dbReference>
<dbReference type="RefSeq" id="WP_379898482.1">
    <property type="nucleotide sequence ID" value="NZ_JBHRTR010000013.1"/>
</dbReference>
<comment type="pathway">
    <text evidence="11">Cofactor biosynthesis; ubiquinone biosynthesis.</text>
</comment>
<evidence type="ECO:0000256" key="3">
    <source>
        <dbReference type="ARBA" id="ARBA00005985"/>
    </source>
</evidence>
<comment type="similarity">
    <text evidence="3 11">Belongs to the UbiA prenyltransferase family.</text>
</comment>
<evidence type="ECO:0000313" key="14">
    <source>
        <dbReference type="Proteomes" id="UP001595528"/>
    </source>
</evidence>
<feature type="transmembrane region" description="Helical" evidence="11">
    <location>
        <begin position="179"/>
        <end position="197"/>
    </location>
</feature>
<dbReference type="EMBL" id="JBHRTR010000013">
    <property type="protein sequence ID" value="MFC3226476.1"/>
    <property type="molecule type" value="Genomic_DNA"/>
</dbReference>
<accession>A0ABV7KVT4</accession>
<keyword evidence="6 11" id="KW-0808">Transferase</keyword>
<evidence type="ECO:0000256" key="9">
    <source>
        <dbReference type="ARBA" id="ARBA00022989"/>
    </source>
</evidence>
<gene>
    <name evidence="11 13" type="primary">ubiA</name>
    <name evidence="13" type="ORF">ACFOGJ_04500</name>
</gene>
<dbReference type="HAMAP" id="MF_01635">
    <property type="entry name" value="UbiA"/>
    <property type="match status" value="1"/>
</dbReference>
<feature type="transmembrane region" description="Helical" evidence="11">
    <location>
        <begin position="59"/>
        <end position="84"/>
    </location>
</feature>
<evidence type="ECO:0000256" key="12">
    <source>
        <dbReference type="NCBIfam" id="TIGR01474"/>
    </source>
</evidence>
<comment type="cofactor">
    <cofactor evidence="1 11">
        <name>Mg(2+)</name>
        <dbReference type="ChEBI" id="CHEBI:18420"/>
    </cofactor>
</comment>
<feature type="transmembrane region" description="Helical" evidence="11">
    <location>
        <begin position="131"/>
        <end position="148"/>
    </location>
</feature>
<comment type="catalytic activity">
    <reaction evidence="11">
        <text>all-trans-octaprenyl diphosphate + 4-hydroxybenzoate = 4-hydroxy-3-(all-trans-octaprenyl)benzoate + diphosphate</text>
        <dbReference type="Rhea" id="RHEA:27782"/>
        <dbReference type="ChEBI" id="CHEBI:1617"/>
        <dbReference type="ChEBI" id="CHEBI:17879"/>
        <dbReference type="ChEBI" id="CHEBI:33019"/>
        <dbReference type="ChEBI" id="CHEBI:57711"/>
        <dbReference type="EC" id="2.5.1.39"/>
    </reaction>
</comment>
<dbReference type="GO" id="GO:0008412">
    <property type="term" value="F:4-hydroxybenzoate polyprenyltransferase activity"/>
    <property type="evidence" value="ECO:0007669"/>
    <property type="project" value="UniProtKB-EC"/>
</dbReference>
<evidence type="ECO:0000256" key="11">
    <source>
        <dbReference type="HAMAP-Rule" id="MF_01635"/>
    </source>
</evidence>
<dbReference type="InterPro" id="IPR000537">
    <property type="entry name" value="UbiA_prenyltransferase"/>
</dbReference>
<feature type="transmembrane region" description="Helical" evidence="11">
    <location>
        <begin position="285"/>
        <end position="304"/>
    </location>
</feature>
<keyword evidence="8 11" id="KW-0812">Transmembrane</keyword>
<feature type="transmembrane region" description="Helical" evidence="11">
    <location>
        <begin position="105"/>
        <end position="125"/>
    </location>
</feature>
<protein>
    <recommendedName>
        <fullName evidence="11 12">4-hydroxybenzoate octaprenyltransferase</fullName>
        <ecNumber evidence="11 12">2.5.1.39</ecNumber>
    </recommendedName>
    <alternativeName>
        <fullName evidence="11">4-HB polyprenyltransferase</fullName>
    </alternativeName>
</protein>
<organism evidence="13 14">
    <name type="scientific">Marinibaculum pumilum</name>
    <dbReference type="NCBI Taxonomy" id="1766165"/>
    <lineage>
        <taxon>Bacteria</taxon>
        <taxon>Pseudomonadati</taxon>
        <taxon>Pseudomonadota</taxon>
        <taxon>Alphaproteobacteria</taxon>
        <taxon>Rhodospirillales</taxon>
        <taxon>Rhodospirillaceae</taxon>
        <taxon>Marinibaculum</taxon>
    </lineage>
</organism>
<keyword evidence="5 11" id="KW-0997">Cell inner membrane</keyword>
<comment type="caution">
    <text evidence="13">The sequence shown here is derived from an EMBL/GenBank/DDBJ whole genome shotgun (WGS) entry which is preliminary data.</text>
</comment>
<dbReference type="PROSITE" id="PS00943">
    <property type="entry name" value="UBIA"/>
    <property type="match status" value="1"/>
</dbReference>
<evidence type="ECO:0000256" key="8">
    <source>
        <dbReference type="ARBA" id="ARBA00022692"/>
    </source>
</evidence>
<evidence type="ECO:0000256" key="1">
    <source>
        <dbReference type="ARBA" id="ARBA00001946"/>
    </source>
</evidence>
<comment type="function">
    <text evidence="11">Catalyzes the prenylation of para-hydroxybenzoate (PHB) with an all-trans polyprenyl group. Mediates the second step in the final reaction sequence of ubiquinone-8 (UQ-8) biosynthesis, which is the condensation of the polyisoprenoid side chain with PHB, generating the first membrane-bound Q intermediate 3-octaprenyl-4-hydroxybenzoate.</text>
</comment>
<keyword evidence="9 11" id="KW-1133">Transmembrane helix</keyword>
<evidence type="ECO:0000313" key="13">
    <source>
        <dbReference type="EMBL" id="MFC3226476.1"/>
    </source>
</evidence>
<dbReference type="InterPro" id="IPR030470">
    <property type="entry name" value="UbiA_prenylTrfase_CS"/>
</dbReference>
<feature type="transmembrane region" description="Helical" evidence="11">
    <location>
        <begin position="155"/>
        <end position="173"/>
    </location>
</feature>
<proteinExistence type="inferred from homology"/>
<dbReference type="PANTHER" id="PTHR11048:SF28">
    <property type="entry name" value="4-HYDROXYBENZOATE POLYPRENYLTRANSFERASE, MITOCHONDRIAL"/>
    <property type="match status" value="1"/>
</dbReference>
<reference evidence="14" key="1">
    <citation type="journal article" date="2019" name="Int. J. Syst. Evol. Microbiol.">
        <title>The Global Catalogue of Microorganisms (GCM) 10K type strain sequencing project: providing services to taxonomists for standard genome sequencing and annotation.</title>
        <authorList>
            <consortium name="The Broad Institute Genomics Platform"/>
            <consortium name="The Broad Institute Genome Sequencing Center for Infectious Disease"/>
            <person name="Wu L."/>
            <person name="Ma J."/>
        </authorList>
    </citation>
    <scope>NUCLEOTIDE SEQUENCE [LARGE SCALE GENOMIC DNA]</scope>
    <source>
        <strain evidence="14">KCTC 42964</strain>
    </source>
</reference>
<evidence type="ECO:0000256" key="4">
    <source>
        <dbReference type="ARBA" id="ARBA00022475"/>
    </source>
</evidence>
<dbReference type="InterPro" id="IPR039653">
    <property type="entry name" value="Prenyltransferase"/>
</dbReference>
<feature type="transmembrane region" description="Helical" evidence="11">
    <location>
        <begin position="228"/>
        <end position="247"/>
    </location>
</feature>
<keyword evidence="10 11" id="KW-0472">Membrane</keyword>
<keyword evidence="4 11" id="KW-1003">Cell membrane</keyword>
<dbReference type="PANTHER" id="PTHR11048">
    <property type="entry name" value="PRENYLTRANSFERASES"/>
    <property type="match status" value="1"/>
</dbReference>